<keyword evidence="3" id="KW-1185">Reference proteome</keyword>
<dbReference type="AlphaFoldDB" id="A0A3B5KEP6"/>
<protein>
    <submittedName>
        <fullName evidence="2">Uncharacterized protein</fullName>
    </submittedName>
</protein>
<dbReference type="Proteomes" id="UP000005226">
    <property type="component" value="Chromosome 21"/>
</dbReference>
<proteinExistence type="predicted"/>
<feature type="region of interest" description="Disordered" evidence="1">
    <location>
        <begin position="41"/>
        <end position="66"/>
    </location>
</feature>
<accession>A0A3B5KEP6</accession>
<name>A0A3B5KEP6_TAKRU</name>
<dbReference type="InParanoid" id="A0A3B5KEP6"/>
<reference evidence="2" key="2">
    <citation type="submission" date="2025-08" db="UniProtKB">
        <authorList>
            <consortium name="Ensembl"/>
        </authorList>
    </citation>
    <scope>IDENTIFICATION</scope>
</reference>
<sequence>RTTVDHLLMLLPAGCCTMSPRAFFTCRHRFQCPEGHRPWPAASVHAGEETRGQSHGPESTAGYGTCLDPADIRSHLW</sequence>
<dbReference type="Ensembl" id="ENSTRUT00000057143.2">
    <property type="protein sequence ID" value="ENSTRUP00000053865.1"/>
    <property type="gene ID" value="ENSTRUG00000024322.2"/>
</dbReference>
<evidence type="ECO:0000313" key="2">
    <source>
        <dbReference type="Ensembl" id="ENSTRUP00000053865.1"/>
    </source>
</evidence>
<reference evidence="2" key="3">
    <citation type="submission" date="2025-09" db="UniProtKB">
        <authorList>
            <consortium name="Ensembl"/>
        </authorList>
    </citation>
    <scope>IDENTIFICATION</scope>
</reference>
<organism evidence="2 3">
    <name type="scientific">Takifugu rubripes</name>
    <name type="common">Japanese pufferfish</name>
    <name type="synonym">Fugu rubripes</name>
    <dbReference type="NCBI Taxonomy" id="31033"/>
    <lineage>
        <taxon>Eukaryota</taxon>
        <taxon>Metazoa</taxon>
        <taxon>Chordata</taxon>
        <taxon>Craniata</taxon>
        <taxon>Vertebrata</taxon>
        <taxon>Euteleostomi</taxon>
        <taxon>Actinopterygii</taxon>
        <taxon>Neopterygii</taxon>
        <taxon>Teleostei</taxon>
        <taxon>Neoteleostei</taxon>
        <taxon>Acanthomorphata</taxon>
        <taxon>Eupercaria</taxon>
        <taxon>Tetraodontiformes</taxon>
        <taxon>Tetradontoidea</taxon>
        <taxon>Tetraodontidae</taxon>
        <taxon>Takifugu</taxon>
    </lineage>
</organism>
<evidence type="ECO:0000256" key="1">
    <source>
        <dbReference type="SAM" id="MobiDB-lite"/>
    </source>
</evidence>
<reference evidence="2 3" key="1">
    <citation type="journal article" date="2011" name="Genome Biol. Evol.">
        <title>Integration of the genetic map and genome assembly of fugu facilitates insights into distinct features of genome evolution in teleosts and mammals.</title>
        <authorList>
            <person name="Kai W."/>
            <person name="Kikuchi K."/>
            <person name="Tohari S."/>
            <person name="Chew A.K."/>
            <person name="Tay A."/>
            <person name="Fujiwara A."/>
            <person name="Hosoya S."/>
            <person name="Suetake H."/>
            <person name="Naruse K."/>
            <person name="Brenner S."/>
            <person name="Suzuki Y."/>
            <person name="Venkatesh B."/>
        </authorList>
    </citation>
    <scope>NUCLEOTIDE SEQUENCE [LARGE SCALE GENOMIC DNA]</scope>
</reference>
<evidence type="ECO:0000313" key="3">
    <source>
        <dbReference type="Proteomes" id="UP000005226"/>
    </source>
</evidence>